<sequence length="183" mass="20524">MSAAYHLLVADMVRASDHDLRTILAAADSSRDTFRALWQQNDLRDLILTHDDADMVWDGFVGLLNRHVANGDPIHPLIVSPGELAFLKISCADGLPLLRPYQEQDPQSFPEIAEEMAVMSGLYHIARLRQEMAEHYGNADAIIRHHDNITDQWRDSPKRYWGAPFPANGFGDDGFIGESGRTT</sequence>
<name>A4U238_9PROT</name>
<reference evidence="1" key="1">
    <citation type="journal article" date="2007" name="J. Bacteriol.">
        <title>Comparative genome analysis of four magnetotactic bacteria reveals a complex set of group-specific genes implicated in magnetosome biomineralization and function.</title>
        <authorList>
            <person name="Richter M."/>
            <person name="Kube M."/>
            <person name="Bazylinski D.A."/>
            <person name="Lombardot T."/>
            <person name="Gloeckner F.O."/>
            <person name="Reinhardt R."/>
            <person name="Schueler D."/>
        </authorList>
    </citation>
    <scope>NUCLEOTIDE SEQUENCE</scope>
    <source>
        <strain evidence="1">MSR-1</strain>
    </source>
</reference>
<dbReference type="EMBL" id="CU459003">
    <property type="protein sequence ID" value="CAM76945.1"/>
    <property type="molecule type" value="Genomic_DNA"/>
</dbReference>
<protein>
    <submittedName>
        <fullName evidence="1">Uncharacterized protein</fullName>
    </submittedName>
</protein>
<proteinExistence type="predicted"/>
<organism evidence="1">
    <name type="scientific">Magnetospirillum gryphiswaldense</name>
    <dbReference type="NCBI Taxonomy" id="55518"/>
    <lineage>
        <taxon>Bacteria</taxon>
        <taxon>Pseudomonadati</taxon>
        <taxon>Pseudomonadota</taxon>
        <taxon>Alphaproteobacteria</taxon>
        <taxon>Rhodospirillales</taxon>
        <taxon>Rhodospirillaceae</taxon>
        <taxon>Magnetospirillum</taxon>
    </lineage>
</organism>
<gene>
    <name evidence="1" type="ORF">MGR_2697</name>
</gene>
<evidence type="ECO:0000313" key="1">
    <source>
        <dbReference type="EMBL" id="CAM76945.1"/>
    </source>
</evidence>
<dbReference type="AlphaFoldDB" id="A4U238"/>
<dbReference type="RefSeq" id="WP_106002622.1">
    <property type="nucleotide sequence ID" value="NZ_CP027527.1"/>
</dbReference>
<accession>A4U238</accession>